<feature type="domain" description="Band 7" evidence="7">
    <location>
        <begin position="50"/>
        <end position="248"/>
    </location>
</feature>
<sequence length="351" mass="40168">MKSPWDNMDDAKNIFLKKSKNNFFLPVNFSFSIKTMLILIFTIVVIWLLSGVYKVNEGEEAIVIRFGEYVRKAYPGLNYHLPHPLEKVIIERVKMSRQTEVGYSSGQSRREANTSNGNYMVYSYRLNNRTINNQHLGESSTMLTGDENIVELNCNVRWHIKDLYSFVFNVAFPEETVKIVAESAIREVISETPIASILSNQKQEIADKIEKLIQQILNQYSIGIEIEKVQLLKAEPPSEVIDAYRDVQTSRADKEREINQAQAYRNDKIPEARGKAAKLIEEAKGYKQATVSKALGEAQKFNAILVEYKLNKEITKERLYLNTIETILQGSKKIIISDESKLLPHMGISLK</sequence>
<dbReference type="InterPro" id="IPR050710">
    <property type="entry name" value="Band7/mec-2_domain"/>
</dbReference>
<comment type="caution">
    <text evidence="8">The sequence shown here is derived from an EMBL/GenBank/DDBJ whole genome shotgun (WGS) entry which is preliminary data.</text>
</comment>
<evidence type="ECO:0000313" key="9">
    <source>
        <dbReference type="Proteomes" id="UP000033671"/>
    </source>
</evidence>
<comment type="subcellular location">
    <subcellularLocation>
        <location evidence="1">Membrane</location>
        <topology evidence="1">Single-pass membrane protein</topology>
    </subcellularLocation>
</comment>
<evidence type="ECO:0000256" key="1">
    <source>
        <dbReference type="ARBA" id="ARBA00004167"/>
    </source>
</evidence>
<evidence type="ECO:0000256" key="3">
    <source>
        <dbReference type="ARBA" id="ARBA00022692"/>
    </source>
</evidence>
<evidence type="ECO:0000313" key="8">
    <source>
        <dbReference type="EMBL" id="KJV71340.1"/>
    </source>
</evidence>
<comment type="function">
    <text evidence="6">HflC and HflK could encode or regulate a protease.</text>
</comment>
<keyword evidence="4 6" id="KW-1133">Transmembrane helix</keyword>
<dbReference type="Pfam" id="PF01145">
    <property type="entry name" value="Band_7"/>
    <property type="match status" value="1"/>
</dbReference>
<protein>
    <recommendedName>
        <fullName evidence="6">Protein HflK</fullName>
    </recommendedName>
</protein>
<keyword evidence="5 6" id="KW-0472">Membrane</keyword>
<dbReference type="PANTHER" id="PTHR43327">
    <property type="entry name" value="STOMATIN-LIKE PROTEIN 2, MITOCHONDRIAL"/>
    <property type="match status" value="1"/>
</dbReference>
<proteinExistence type="inferred from homology"/>
<dbReference type="InterPro" id="IPR001107">
    <property type="entry name" value="Band_7"/>
</dbReference>
<evidence type="ECO:0000256" key="6">
    <source>
        <dbReference type="RuleBase" id="RU364113"/>
    </source>
</evidence>
<evidence type="ECO:0000256" key="4">
    <source>
        <dbReference type="ARBA" id="ARBA00022989"/>
    </source>
</evidence>
<dbReference type="InterPro" id="IPR010201">
    <property type="entry name" value="HflK"/>
</dbReference>
<dbReference type="Proteomes" id="UP000033671">
    <property type="component" value="Unassembled WGS sequence"/>
</dbReference>
<name>A0A0F3NTE2_ORITS</name>
<dbReference type="RefSeq" id="WP_045917626.1">
    <property type="nucleotide sequence ID" value="NZ_LAOA01000146.1"/>
</dbReference>
<accession>A0A0F3NTE2</accession>
<dbReference type="PANTHER" id="PTHR43327:SF2">
    <property type="entry name" value="MODULATOR OF FTSH PROTEASE HFLK"/>
    <property type="match status" value="1"/>
</dbReference>
<comment type="similarity">
    <text evidence="2 6">Belongs to the band 7/mec-2 family. HflK subfamily.</text>
</comment>
<evidence type="ECO:0000256" key="5">
    <source>
        <dbReference type="ARBA" id="ARBA00023136"/>
    </source>
</evidence>
<dbReference type="PATRIC" id="fig|1359175.3.peg.691"/>
<evidence type="ECO:0000256" key="2">
    <source>
        <dbReference type="ARBA" id="ARBA00006971"/>
    </source>
</evidence>
<dbReference type="NCBIfam" id="TIGR01933">
    <property type="entry name" value="hflK"/>
    <property type="match status" value="1"/>
</dbReference>
<dbReference type="AlphaFoldDB" id="A0A0F3NTE2"/>
<gene>
    <name evidence="8" type="primary">hflK</name>
    <name evidence="8" type="ORF">OTSTA716_2287</name>
</gene>
<dbReference type="CDD" id="cd03404">
    <property type="entry name" value="SPFH_HflK"/>
    <property type="match status" value="1"/>
</dbReference>
<comment type="subunit">
    <text evidence="6">HflC and HflK may interact to form a multimeric complex.</text>
</comment>
<organism evidence="8 9">
    <name type="scientific">Orientia tsutsugamushi str. TA716</name>
    <dbReference type="NCBI Taxonomy" id="1359175"/>
    <lineage>
        <taxon>Bacteria</taxon>
        <taxon>Pseudomonadati</taxon>
        <taxon>Pseudomonadota</taxon>
        <taxon>Alphaproteobacteria</taxon>
        <taxon>Rickettsiales</taxon>
        <taxon>Rickettsiaceae</taxon>
        <taxon>Rickettsieae</taxon>
        <taxon>Orientia</taxon>
    </lineage>
</organism>
<dbReference type="SUPFAM" id="SSF117892">
    <property type="entry name" value="Band 7/SPFH domain"/>
    <property type="match status" value="1"/>
</dbReference>
<dbReference type="InterPro" id="IPR036013">
    <property type="entry name" value="Band_7/SPFH_dom_sf"/>
</dbReference>
<dbReference type="SMART" id="SM00244">
    <property type="entry name" value="PHB"/>
    <property type="match status" value="1"/>
</dbReference>
<feature type="transmembrane region" description="Helical" evidence="6">
    <location>
        <begin position="23"/>
        <end position="49"/>
    </location>
</feature>
<keyword evidence="3 6" id="KW-0812">Transmembrane</keyword>
<evidence type="ECO:0000259" key="7">
    <source>
        <dbReference type="SMART" id="SM00244"/>
    </source>
</evidence>
<dbReference type="GO" id="GO:0016020">
    <property type="term" value="C:membrane"/>
    <property type="evidence" value="ECO:0007669"/>
    <property type="project" value="UniProtKB-SubCell"/>
</dbReference>
<reference evidence="8 9" key="1">
    <citation type="submission" date="2015-01" db="EMBL/GenBank/DDBJ databases">
        <title>Genome Sequencing of Rickettsiales.</title>
        <authorList>
            <person name="Daugherty S.C."/>
            <person name="Su Q."/>
            <person name="Abolude K."/>
            <person name="Beier-Sexton M."/>
            <person name="Carlyon J.A."/>
            <person name="Carter R."/>
            <person name="Day N.P."/>
            <person name="Dumler S.J."/>
            <person name="Dyachenko V."/>
            <person name="Godinez A."/>
            <person name="Kurtti T.J."/>
            <person name="Lichay M."/>
            <person name="Mullins K.E."/>
            <person name="Ott S."/>
            <person name="Pappas-Brown V."/>
            <person name="Paris D.H."/>
            <person name="Patel P."/>
            <person name="Richards A.L."/>
            <person name="Sadzewicz L."/>
            <person name="Sears K."/>
            <person name="Seidman D."/>
            <person name="Sengamalay N."/>
            <person name="Stenos J."/>
            <person name="Tallon L.J."/>
            <person name="Vincent G."/>
            <person name="Fraser C.M."/>
            <person name="Munderloh U."/>
            <person name="Dunning-Hotopp J.C."/>
        </authorList>
    </citation>
    <scope>NUCLEOTIDE SEQUENCE [LARGE SCALE GENOMIC DNA]</scope>
    <source>
        <strain evidence="8 9">TA716</strain>
    </source>
</reference>
<dbReference type="EMBL" id="LAOA01000146">
    <property type="protein sequence ID" value="KJV71340.1"/>
    <property type="molecule type" value="Genomic_DNA"/>
</dbReference>
<dbReference type="Gene3D" id="3.30.479.30">
    <property type="entry name" value="Band 7 domain"/>
    <property type="match status" value="1"/>
</dbReference>